<accession>A0ABQ3YBF0</accession>
<dbReference type="EMBL" id="BOMI01000118">
    <property type="protein sequence ID" value="GID77349.1"/>
    <property type="molecule type" value="Genomic_DNA"/>
</dbReference>
<proteinExistence type="predicted"/>
<name>A0ABQ3YBF0_9ACTN</name>
<evidence type="ECO:0000313" key="3">
    <source>
        <dbReference type="Proteomes" id="UP000609879"/>
    </source>
</evidence>
<feature type="coiled-coil region" evidence="1">
    <location>
        <begin position="178"/>
        <end position="205"/>
    </location>
</feature>
<evidence type="ECO:0000313" key="2">
    <source>
        <dbReference type="EMBL" id="GID77349.1"/>
    </source>
</evidence>
<protein>
    <submittedName>
        <fullName evidence="2">Uncharacterized protein</fullName>
    </submittedName>
</protein>
<evidence type="ECO:0000256" key="1">
    <source>
        <dbReference type="SAM" id="Coils"/>
    </source>
</evidence>
<gene>
    <name evidence="2" type="ORF">Ade02nite_59900</name>
</gene>
<sequence length="235" mass="23188">MPTFKNDPVDSSTDSTAAAVRAENTNTTPNAGPGVHAKSAAAAVLGESSTWHGVAGITQSKTGGAGVFGSGDAGGPGVIGTSKTWVGVFGETFGTQNGPAGVWADGHEGGSGVKGHTSCPGAFGVAGFHLTNKGPGIFGQGNPAGLFEGDVRVTGALVVQNTDVLQRLGALEQQAGSAAQLGTQLRALEQKVTALQAQVAGLQGQLNTAVSNLTGRITLAEFAISQLKAVVLAGG</sequence>
<dbReference type="Proteomes" id="UP000609879">
    <property type="component" value="Unassembled WGS sequence"/>
</dbReference>
<dbReference type="Gene3D" id="1.20.5.340">
    <property type="match status" value="1"/>
</dbReference>
<comment type="caution">
    <text evidence="2">The sequence shown here is derived from an EMBL/GenBank/DDBJ whole genome shotgun (WGS) entry which is preliminary data.</text>
</comment>
<organism evidence="2 3">
    <name type="scientific">Paractinoplanes deccanensis</name>
    <dbReference type="NCBI Taxonomy" id="113561"/>
    <lineage>
        <taxon>Bacteria</taxon>
        <taxon>Bacillati</taxon>
        <taxon>Actinomycetota</taxon>
        <taxon>Actinomycetes</taxon>
        <taxon>Micromonosporales</taxon>
        <taxon>Micromonosporaceae</taxon>
        <taxon>Paractinoplanes</taxon>
    </lineage>
</organism>
<reference evidence="2 3" key="1">
    <citation type="submission" date="2021-01" db="EMBL/GenBank/DDBJ databases">
        <title>Whole genome shotgun sequence of Actinoplanes deccanensis NBRC 13994.</title>
        <authorList>
            <person name="Komaki H."/>
            <person name="Tamura T."/>
        </authorList>
    </citation>
    <scope>NUCLEOTIDE SEQUENCE [LARGE SCALE GENOMIC DNA]</scope>
    <source>
        <strain evidence="2 3">NBRC 13994</strain>
    </source>
</reference>
<keyword evidence="1" id="KW-0175">Coiled coil</keyword>
<keyword evidence="3" id="KW-1185">Reference proteome</keyword>
<dbReference type="RefSeq" id="WP_203771233.1">
    <property type="nucleotide sequence ID" value="NZ_BAAABO010000002.1"/>
</dbReference>